<evidence type="ECO:0000256" key="1">
    <source>
        <dbReference type="SAM" id="Phobius"/>
    </source>
</evidence>
<accession>A0A081BBC5</accession>
<gene>
    <name evidence="2" type="ORF">M2A_1842</name>
</gene>
<sequence length="96" mass="10430">MIVFRLIGLIFIAIALMLLGADGIQTLESGEVSIRSLSEVWTLLHPSSMESFMAWSGETLPPVAQDPVLSTIMGAPSWASFGVIGIIIALLFRRRD</sequence>
<dbReference type="Proteomes" id="UP000028702">
    <property type="component" value="Unassembled WGS sequence"/>
</dbReference>
<evidence type="ECO:0000313" key="3">
    <source>
        <dbReference type="Proteomes" id="UP000028702"/>
    </source>
</evidence>
<keyword evidence="1" id="KW-0472">Membrane</keyword>
<dbReference type="AlphaFoldDB" id="A0A081BBC5"/>
<proteinExistence type="predicted"/>
<keyword evidence="3" id="KW-1185">Reference proteome</keyword>
<evidence type="ECO:0000313" key="2">
    <source>
        <dbReference type="EMBL" id="GAK45343.1"/>
    </source>
</evidence>
<dbReference type="RefSeq" id="WP_045446156.1">
    <property type="nucleotide sequence ID" value="NZ_BBIO01000008.1"/>
</dbReference>
<keyword evidence="1" id="KW-1133">Transmembrane helix</keyword>
<protein>
    <submittedName>
        <fullName evidence="2">Conserved protein</fullName>
    </submittedName>
</protein>
<reference evidence="2 3" key="1">
    <citation type="submission" date="2014-07" db="EMBL/GenBank/DDBJ databases">
        <title>Tepidicaulis marinum gen. nov., sp. nov., a novel marine bacterium denitrifying nitrate to nitrous oxide strictly under microaerobic conditions.</title>
        <authorList>
            <person name="Takeuchi M."/>
            <person name="Yamagishi T."/>
            <person name="Kamagata Y."/>
            <person name="Oshima K."/>
            <person name="Hattori M."/>
            <person name="Katayama T."/>
            <person name="Hanada S."/>
            <person name="Tamaki H."/>
            <person name="Marumo K."/>
            <person name="Maeda H."/>
            <person name="Nedachi M."/>
            <person name="Iwasaki W."/>
            <person name="Suwa Y."/>
            <person name="Sakata S."/>
        </authorList>
    </citation>
    <scope>NUCLEOTIDE SEQUENCE [LARGE SCALE GENOMIC DNA]</scope>
    <source>
        <strain evidence="2 3">MA2</strain>
    </source>
</reference>
<name>A0A081BBC5_9HYPH</name>
<dbReference type="EMBL" id="BBIO01000008">
    <property type="protein sequence ID" value="GAK45343.1"/>
    <property type="molecule type" value="Genomic_DNA"/>
</dbReference>
<feature type="transmembrane region" description="Helical" evidence="1">
    <location>
        <begin position="68"/>
        <end position="92"/>
    </location>
</feature>
<keyword evidence="1" id="KW-0812">Transmembrane</keyword>
<organism evidence="2 3">
    <name type="scientific">Tepidicaulis marinus</name>
    <dbReference type="NCBI Taxonomy" id="1333998"/>
    <lineage>
        <taxon>Bacteria</taxon>
        <taxon>Pseudomonadati</taxon>
        <taxon>Pseudomonadota</taxon>
        <taxon>Alphaproteobacteria</taxon>
        <taxon>Hyphomicrobiales</taxon>
        <taxon>Parvibaculaceae</taxon>
        <taxon>Tepidicaulis</taxon>
    </lineage>
</organism>
<comment type="caution">
    <text evidence="2">The sequence shown here is derived from an EMBL/GenBank/DDBJ whole genome shotgun (WGS) entry which is preliminary data.</text>
</comment>